<dbReference type="OrthoDB" id="202470at2759"/>
<dbReference type="Proteomes" id="UP000800200">
    <property type="component" value="Unassembled WGS sequence"/>
</dbReference>
<name>A0A6A6DWP9_9PEZI</name>
<evidence type="ECO:0000313" key="3">
    <source>
        <dbReference type="Proteomes" id="UP000800200"/>
    </source>
</evidence>
<keyword evidence="3" id="KW-1185">Reference proteome</keyword>
<dbReference type="PANTHER" id="PTHR43103">
    <property type="entry name" value="NUCLEOSIDE-DIPHOSPHATE-SUGAR EPIMERASE"/>
    <property type="match status" value="1"/>
</dbReference>
<evidence type="ECO:0000313" key="2">
    <source>
        <dbReference type="EMBL" id="KAF2184004.1"/>
    </source>
</evidence>
<dbReference type="InterPro" id="IPR001509">
    <property type="entry name" value="Epimerase_deHydtase"/>
</dbReference>
<proteinExistence type="predicted"/>
<organism evidence="2 3">
    <name type="scientific">Zopfia rhizophila CBS 207.26</name>
    <dbReference type="NCBI Taxonomy" id="1314779"/>
    <lineage>
        <taxon>Eukaryota</taxon>
        <taxon>Fungi</taxon>
        <taxon>Dikarya</taxon>
        <taxon>Ascomycota</taxon>
        <taxon>Pezizomycotina</taxon>
        <taxon>Dothideomycetes</taxon>
        <taxon>Dothideomycetes incertae sedis</taxon>
        <taxon>Zopfiaceae</taxon>
        <taxon>Zopfia</taxon>
    </lineage>
</organism>
<protein>
    <submittedName>
        <fullName evidence="2">NAD(P)-binding protein</fullName>
    </submittedName>
</protein>
<dbReference type="SUPFAM" id="SSF51735">
    <property type="entry name" value="NAD(P)-binding Rossmann-fold domains"/>
    <property type="match status" value="1"/>
</dbReference>
<dbReference type="Gene3D" id="3.40.50.720">
    <property type="entry name" value="NAD(P)-binding Rossmann-like Domain"/>
    <property type="match status" value="1"/>
</dbReference>
<reference evidence="2" key="1">
    <citation type="journal article" date="2020" name="Stud. Mycol.">
        <title>101 Dothideomycetes genomes: a test case for predicting lifestyles and emergence of pathogens.</title>
        <authorList>
            <person name="Haridas S."/>
            <person name="Albert R."/>
            <person name="Binder M."/>
            <person name="Bloem J."/>
            <person name="Labutti K."/>
            <person name="Salamov A."/>
            <person name="Andreopoulos B."/>
            <person name="Baker S."/>
            <person name="Barry K."/>
            <person name="Bills G."/>
            <person name="Bluhm B."/>
            <person name="Cannon C."/>
            <person name="Castanera R."/>
            <person name="Culley D."/>
            <person name="Daum C."/>
            <person name="Ezra D."/>
            <person name="Gonzalez J."/>
            <person name="Henrissat B."/>
            <person name="Kuo A."/>
            <person name="Liang C."/>
            <person name="Lipzen A."/>
            <person name="Lutzoni F."/>
            <person name="Magnuson J."/>
            <person name="Mondo S."/>
            <person name="Nolan M."/>
            <person name="Ohm R."/>
            <person name="Pangilinan J."/>
            <person name="Park H.-J."/>
            <person name="Ramirez L."/>
            <person name="Alfaro M."/>
            <person name="Sun H."/>
            <person name="Tritt A."/>
            <person name="Yoshinaga Y."/>
            <person name="Zwiers L.-H."/>
            <person name="Turgeon B."/>
            <person name="Goodwin S."/>
            <person name="Spatafora J."/>
            <person name="Crous P."/>
            <person name="Grigoriev I."/>
        </authorList>
    </citation>
    <scope>NUCLEOTIDE SEQUENCE</scope>
    <source>
        <strain evidence="2">CBS 207.26</strain>
    </source>
</reference>
<dbReference type="InterPro" id="IPR036291">
    <property type="entry name" value="NAD(P)-bd_dom_sf"/>
</dbReference>
<evidence type="ECO:0000259" key="1">
    <source>
        <dbReference type="Pfam" id="PF01370"/>
    </source>
</evidence>
<dbReference type="PANTHER" id="PTHR43103:SF6">
    <property type="entry name" value="PUTATIVE-RELATED"/>
    <property type="match status" value="1"/>
</dbReference>
<accession>A0A6A6DWP9</accession>
<dbReference type="EMBL" id="ML994640">
    <property type="protein sequence ID" value="KAF2184004.1"/>
    <property type="molecule type" value="Genomic_DNA"/>
</dbReference>
<feature type="domain" description="NAD-dependent epimerase/dehydratase" evidence="1">
    <location>
        <begin position="6"/>
        <end position="185"/>
    </location>
</feature>
<sequence>MSKRVIFTGGSGKAGSWAIRELLPYGHRVLNLDLAKLDNPSVHTLKCDITDAGQVYSLSEPLEAGLPSPPNAIIPFAGISQPLFAPDNEVFRSNNMGFRNVLEGGCKSGVKKFILAGSVTTYGVSYAQGARKFPSSPIDEELDVNPTDPYALSKLIGEKVARSFAERFNVNIYSPCIGRVVGPDEYDEVFD</sequence>
<dbReference type="AlphaFoldDB" id="A0A6A6DWP9"/>
<gene>
    <name evidence="2" type="ORF">K469DRAFT_667792</name>
</gene>
<dbReference type="Pfam" id="PF01370">
    <property type="entry name" value="Epimerase"/>
    <property type="match status" value="1"/>
</dbReference>